<evidence type="ECO:0000259" key="10">
    <source>
        <dbReference type="PROSITE" id="PS51186"/>
    </source>
</evidence>
<dbReference type="InterPro" id="IPR000182">
    <property type="entry name" value="GNAT_dom"/>
</dbReference>
<evidence type="ECO:0000313" key="12">
    <source>
        <dbReference type="RefSeq" id="XP_022102255.1"/>
    </source>
</evidence>
<dbReference type="SUPFAM" id="SSF55729">
    <property type="entry name" value="Acyl-CoA N-acyltransferases (Nat)"/>
    <property type="match status" value="1"/>
</dbReference>
<dbReference type="GO" id="GO:0004059">
    <property type="term" value="F:aralkylamine N-acetyltransferase activity"/>
    <property type="evidence" value="ECO:0007669"/>
    <property type="project" value="UniProtKB-EC"/>
</dbReference>
<evidence type="ECO:0000256" key="8">
    <source>
        <dbReference type="ARBA" id="ARBA00042928"/>
    </source>
</evidence>
<comment type="pathway">
    <text evidence="4">Aromatic compound metabolism; melatonin biosynthesis; melatonin from serotonin: step 1/2.</text>
</comment>
<evidence type="ECO:0000256" key="6">
    <source>
        <dbReference type="ARBA" id="ARBA00039114"/>
    </source>
</evidence>
<keyword evidence="11" id="KW-1185">Reference proteome</keyword>
<dbReference type="GO" id="GO:0030187">
    <property type="term" value="P:melatonin biosynthetic process"/>
    <property type="evidence" value="ECO:0007669"/>
    <property type="project" value="UniProtKB-KW"/>
</dbReference>
<dbReference type="PANTHER" id="PTHR10908:SF0">
    <property type="entry name" value="SEROTONIN N-ACETYLTRANSFERASE"/>
    <property type="match status" value="1"/>
</dbReference>
<evidence type="ECO:0000256" key="2">
    <source>
        <dbReference type="ARBA" id="ARBA00023315"/>
    </source>
</evidence>
<evidence type="ECO:0000256" key="7">
    <source>
        <dbReference type="ARBA" id="ARBA00039398"/>
    </source>
</evidence>
<reference evidence="12" key="1">
    <citation type="submission" date="2025-08" db="UniProtKB">
        <authorList>
            <consortium name="RefSeq"/>
        </authorList>
    </citation>
    <scope>IDENTIFICATION</scope>
</reference>
<gene>
    <name evidence="12" type="primary">LOC110985503</name>
</gene>
<dbReference type="GO" id="GO:0005737">
    <property type="term" value="C:cytoplasm"/>
    <property type="evidence" value="ECO:0007669"/>
    <property type="project" value="TreeGrafter"/>
</dbReference>
<dbReference type="InterPro" id="IPR016181">
    <property type="entry name" value="Acyl_CoA_acyltransferase"/>
</dbReference>
<comment type="catalytic activity">
    <reaction evidence="3">
        <text>a 2-arylethylamine + acetyl-CoA = an N-acetyl-2-arylethylamine + CoA + H(+)</text>
        <dbReference type="Rhea" id="RHEA:20497"/>
        <dbReference type="ChEBI" id="CHEBI:15378"/>
        <dbReference type="ChEBI" id="CHEBI:55469"/>
        <dbReference type="ChEBI" id="CHEBI:57287"/>
        <dbReference type="ChEBI" id="CHEBI:57288"/>
        <dbReference type="ChEBI" id="CHEBI:77827"/>
        <dbReference type="EC" id="2.3.1.87"/>
    </reaction>
</comment>
<accession>A0A8B7ZBQ4</accession>
<dbReference type="Gene3D" id="3.40.630.30">
    <property type="match status" value="1"/>
</dbReference>
<sequence>MALSNVCIRPVTEKEVHDAWLIESLSFSSEEGASEETCKFRQRVAPELFWGYFENDRLIAITHGTKTSLSKLTRESMFTHDPEGTVVGVHSLCTHPEHRKKGVAKALMQQFIQYVRDDLVNITKICLVSHDFLVPFYEGLGYKCEGLSQVTFGPDPWYDMVHNLPTDSRPWISRWTQAANQHSSPATDGLKLVPLTRHAQLPNIMLSPATAHLPRVLCQHVKINTPTTVCVSRCRHNEWVASAIRLRHNSME</sequence>
<dbReference type="PANTHER" id="PTHR10908">
    <property type="entry name" value="SEROTONIN N-ACETYLTRANSFERASE"/>
    <property type="match status" value="1"/>
</dbReference>
<dbReference type="PROSITE" id="PS51186">
    <property type="entry name" value="GNAT"/>
    <property type="match status" value="1"/>
</dbReference>
<evidence type="ECO:0000256" key="3">
    <source>
        <dbReference type="ARBA" id="ARBA00036561"/>
    </source>
</evidence>
<organism evidence="11 12">
    <name type="scientific">Acanthaster planci</name>
    <name type="common">Crown-of-thorns starfish</name>
    <dbReference type="NCBI Taxonomy" id="133434"/>
    <lineage>
        <taxon>Eukaryota</taxon>
        <taxon>Metazoa</taxon>
        <taxon>Echinodermata</taxon>
        <taxon>Eleutherozoa</taxon>
        <taxon>Asterozoa</taxon>
        <taxon>Asteroidea</taxon>
        <taxon>Valvatacea</taxon>
        <taxon>Valvatida</taxon>
        <taxon>Acanthasteridae</taxon>
        <taxon>Acanthaster</taxon>
    </lineage>
</organism>
<evidence type="ECO:0000256" key="4">
    <source>
        <dbReference type="ARBA" id="ARBA00037926"/>
    </source>
</evidence>
<comment type="similarity">
    <text evidence="5">Belongs to the acetyltransferase family. AANAT subfamily.</text>
</comment>
<dbReference type="Pfam" id="PF13527">
    <property type="entry name" value="Acetyltransf_9"/>
    <property type="match status" value="1"/>
</dbReference>
<feature type="domain" description="N-acetyltransferase" evidence="10">
    <location>
        <begin position="6"/>
        <end position="165"/>
    </location>
</feature>
<dbReference type="CDD" id="cd04301">
    <property type="entry name" value="NAT_SF"/>
    <property type="match status" value="1"/>
</dbReference>
<dbReference type="AlphaFoldDB" id="A0A8B7ZBQ4"/>
<dbReference type="RefSeq" id="XP_022102255.1">
    <property type="nucleotide sequence ID" value="XM_022246563.1"/>
</dbReference>
<proteinExistence type="inferred from homology"/>
<dbReference type="InterPro" id="IPR051635">
    <property type="entry name" value="SNAT-like"/>
</dbReference>
<name>A0A8B7ZBQ4_ACAPL</name>
<keyword evidence="9" id="KW-0471">Melatonin biosynthesis</keyword>
<dbReference type="EC" id="2.3.1.87" evidence="6"/>
<keyword evidence="2" id="KW-0012">Acyltransferase</keyword>
<dbReference type="GeneID" id="110985503"/>
<evidence type="ECO:0000313" key="11">
    <source>
        <dbReference type="Proteomes" id="UP000694845"/>
    </source>
</evidence>
<dbReference type="Proteomes" id="UP000694845">
    <property type="component" value="Unplaced"/>
</dbReference>
<evidence type="ECO:0000256" key="9">
    <source>
        <dbReference type="ARBA" id="ARBA00043260"/>
    </source>
</evidence>
<dbReference type="KEGG" id="aplc:110985503"/>
<protein>
    <recommendedName>
        <fullName evidence="7">Serotonin N-acetyltransferase</fullName>
        <ecNumber evidence="6">2.3.1.87</ecNumber>
    </recommendedName>
    <alternativeName>
        <fullName evidence="8">Aralkylamine N-acetyltransferase</fullName>
    </alternativeName>
</protein>
<keyword evidence="1" id="KW-0808">Transferase</keyword>
<dbReference type="OrthoDB" id="30840at2759"/>
<evidence type="ECO:0000256" key="1">
    <source>
        <dbReference type="ARBA" id="ARBA00022679"/>
    </source>
</evidence>
<evidence type="ECO:0000256" key="5">
    <source>
        <dbReference type="ARBA" id="ARBA00038182"/>
    </source>
</evidence>